<comment type="caution">
    <text evidence="2">The sequence shown here is derived from an EMBL/GenBank/DDBJ whole genome shotgun (WGS) entry which is preliminary data.</text>
</comment>
<reference evidence="2 3" key="1">
    <citation type="submission" date="2014-05" db="EMBL/GenBank/DDBJ databases">
        <title>Draft Genome Sequence of Kitasatospora cheerisanensis KCTC 2395.</title>
        <authorList>
            <person name="Nam D.H."/>
        </authorList>
    </citation>
    <scope>NUCLEOTIDE SEQUENCE [LARGE SCALE GENOMIC DNA]</scope>
    <source>
        <strain evidence="2 3">KCTC 2395</strain>
    </source>
</reference>
<proteinExistence type="predicted"/>
<name>A0A066YVX1_9ACTN</name>
<evidence type="ECO:0000313" key="3">
    <source>
        <dbReference type="Proteomes" id="UP000027178"/>
    </source>
</evidence>
<organism evidence="2 3">
    <name type="scientific">Kitasatospora cheerisanensis KCTC 2395</name>
    <dbReference type="NCBI Taxonomy" id="1348663"/>
    <lineage>
        <taxon>Bacteria</taxon>
        <taxon>Bacillati</taxon>
        <taxon>Actinomycetota</taxon>
        <taxon>Actinomycetes</taxon>
        <taxon>Kitasatosporales</taxon>
        <taxon>Streptomycetaceae</taxon>
        <taxon>Kitasatospora</taxon>
    </lineage>
</organism>
<dbReference type="Proteomes" id="UP000027178">
    <property type="component" value="Unassembled WGS sequence"/>
</dbReference>
<dbReference type="AlphaFoldDB" id="A0A066YVX1"/>
<evidence type="ECO:0000256" key="1">
    <source>
        <dbReference type="SAM" id="MobiDB-lite"/>
    </source>
</evidence>
<gene>
    <name evidence="2" type="ORF">KCH_39250</name>
</gene>
<dbReference type="PATRIC" id="fig|1348663.4.peg.3782"/>
<evidence type="ECO:0000313" key="2">
    <source>
        <dbReference type="EMBL" id="KDN84134.1"/>
    </source>
</evidence>
<sequence length="107" mass="11203">MVVVLGAGHACSPISGWCELERTCPMVAHCLSYATEPTVPAVCGAVSRGHRGRVRSHGTGGRAVPPRRLSTGGVDKCPKAVENPRKAVHNPVDTAVDNHTIALVSTR</sequence>
<keyword evidence="3" id="KW-1185">Reference proteome</keyword>
<dbReference type="EMBL" id="JNBY01000093">
    <property type="protein sequence ID" value="KDN84134.1"/>
    <property type="molecule type" value="Genomic_DNA"/>
</dbReference>
<dbReference type="HOGENOM" id="CLU_2206513_0_0_11"/>
<feature type="region of interest" description="Disordered" evidence="1">
    <location>
        <begin position="50"/>
        <end position="79"/>
    </location>
</feature>
<accession>A0A066YVX1</accession>
<protein>
    <submittedName>
        <fullName evidence="2">Uncharacterized protein</fullName>
    </submittedName>
</protein>